<protein>
    <recommendedName>
        <fullName evidence="3">Carboxypeptidase family protein</fullName>
    </recommendedName>
</protein>
<sequence length="153" mass="17192">MGKKLGLSLLAFLMLTVLSSYTSIFCKKGGIKGLIYLVKGNQMPSPGQMLPPKKPLQTTLYIYELTNINQVTRAEAHAPFYTAINTKLIKQVNSDTKGEFKVKLPPGQYSLFIKKDDRFYANLFDEKNNIAPVTVVKGKYTDVEVRADYDAVY</sequence>
<dbReference type="EMBL" id="SGXA01000002">
    <property type="protein sequence ID" value="RZS71589.1"/>
    <property type="molecule type" value="Genomic_DNA"/>
</dbReference>
<accession>A0A4Q7MUG1</accession>
<evidence type="ECO:0000313" key="1">
    <source>
        <dbReference type="EMBL" id="RZS71589.1"/>
    </source>
</evidence>
<dbReference type="OrthoDB" id="956632at2"/>
<evidence type="ECO:0008006" key="3">
    <source>
        <dbReference type="Google" id="ProtNLM"/>
    </source>
</evidence>
<dbReference type="AlphaFoldDB" id="A0A4Q7MUG1"/>
<dbReference type="Proteomes" id="UP000293874">
    <property type="component" value="Unassembled WGS sequence"/>
</dbReference>
<keyword evidence="2" id="KW-1185">Reference proteome</keyword>
<proteinExistence type="predicted"/>
<reference evidence="1 2" key="1">
    <citation type="submission" date="2019-02" db="EMBL/GenBank/DDBJ databases">
        <title>Genomic Encyclopedia of Type Strains, Phase IV (KMG-IV): sequencing the most valuable type-strain genomes for metagenomic binning, comparative biology and taxonomic classification.</title>
        <authorList>
            <person name="Goeker M."/>
        </authorList>
    </citation>
    <scope>NUCLEOTIDE SEQUENCE [LARGE SCALE GENOMIC DNA]</scope>
    <source>
        <strain evidence="1 2">DSM 18116</strain>
    </source>
</reference>
<evidence type="ECO:0000313" key="2">
    <source>
        <dbReference type="Proteomes" id="UP000293874"/>
    </source>
</evidence>
<comment type="caution">
    <text evidence="1">The sequence shown here is derived from an EMBL/GenBank/DDBJ whole genome shotgun (WGS) entry which is preliminary data.</text>
</comment>
<gene>
    <name evidence="1" type="ORF">EV199_3494</name>
</gene>
<name>A0A4Q7MUG1_9BACT</name>
<organism evidence="1 2">
    <name type="scientific">Pseudobacter ginsenosidimutans</name>
    <dbReference type="NCBI Taxonomy" id="661488"/>
    <lineage>
        <taxon>Bacteria</taxon>
        <taxon>Pseudomonadati</taxon>
        <taxon>Bacteroidota</taxon>
        <taxon>Chitinophagia</taxon>
        <taxon>Chitinophagales</taxon>
        <taxon>Chitinophagaceae</taxon>
        <taxon>Pseudobacter</taxon>
    </lineage>
</organism>